<feature type="transmembrane region" description="Helical" evidence="3">
    <location>
        <begin position="269"/>
        <end position="287"/>
    </location>
</feature>
<keyword evidence="1" id="KW-0547">Nucleotide-binding</keyword>
<keyword evidence="2" id="KW-0342">GTP-binding</keyword>
<feature type="non-terminal residue" evidence="6">
    <location>
        <position position="1"/>
    </location>
</feature>
<feature type="domain" description="GTP-eEF1A C-terminal" evidence="5">
    <location>
        <begin position="182"/>
        <end position="254"/>
    </location>
</feature>
<reference evidence="6 7" key="1">
    <citation type="journal article" date="2013" name="Curr. Biol.">
        <title>The Genome of the Foraminiferan Reticulomyxa filosa.</title>
        <authorList>
            <person name="Glockner G."/>
            <person name="Hulsmann N."/>
            <person name="Schleicher M."/>
            <person name="Noegel A.A."/>
            <person name="Eichinger L."/>
            <person name="Gallinger C."/>
            <person name="Pawlowski J."/>
            <person name="Sierra R."/>
            <person name="Euteneuer U."/>
            <person name="Pillet L."/>
            <person name="Moustafa A."/>
            <person name="Platzer M."/>
            <person name="Groth M."/>
            <person name="Szafranski K."/>
            <person name="Schliwa M."/>
        </authorList>
    </citation>
    <scope>NUCLEOTIDE SEQUENCE [LARGE SCALE GENOMIC DNA]</scope>
</reference>
<dbReference type="Pfam" id="PF03144">
    <property type="entry name" value="GTP_EFTU_D2"/>
    <property type="match status" value="1"/>
</dbReference>
<dbReference type="Gene3D" id="2.40.30.10">
    <property type="entry name" value="Translation factors"/>
    <property type="match status" value="2"/>
</dbReference>
<evidence type="ECO:0000313" key="6">
    <source>
        <dbReference type="EMBL" id="ETO00403.1"/>
    </source>
</evidence>
<accession>X6LEL3</accession>
<dbReference type="SUPFAM" id="SSF50447">
    <property type="entry name" value="Translation proteins"/>
    <property type="match status" value="1"/>
</dbReference>
<evidence type="ECO:0000256" key="2">
    <source>
        <dbReference type="ARBA" id="ARBA00023134"/>
    </source>
</evidence>
<evidence type="ECO:0000259" key="4">
    <source>
        <dbReference type="Pfam" id="PF03144"/>
    </source>
</evidence>
<dbReference type="AlphaFoldDB" id="X6LEL3"/>
<keyword evidence="3" id="KW-0812">Transmembrane</keyword>
<dbReference type="InterPro" id="IPR009000">
    <property type="entry name" value="Transl_B-barrel_sf"/>
</dbReference>
<name>X6LEL3_RETFI</name>
<dbReference type="OMA" id="RENMPHI"/>
<evidence type="ECO:0000259" key="5">
    <source>
        <dbReference type="Pfam" id="PF22594"/>
    </source>
</evidence>
<evidence type="ECO:0000313" key="7">
    <source>
        <dbReference type="Proteomes" id="UP000023152"/>
    </source>
</evidence>
<dbReference type="InterPro" id="IPR050100">
    <property type="entry name" value="TRAFAC_GTPase_members"/>
</dbReference>
<dbReference type="InterPro" id="IPR009001">
    <property type="entry name" value="Transl_elong_EF1A/Init_IF2_C"/>
</dbReference>
<organism evidence="6 7">
    <name type="scientific">Reticulomyxa filosa</name>
    <dbReference type="NCBI Taxonomy" id="46433"/>
    <lineage>
        <taxon>Eukaryota</taxon>
        <taxon>Sar</taxon>
        <taxon>Rhizaria</taxon>
        <taxon>Retaria</taxon>
        <taxon>Foraminifera</taxon>
        <taxon>Monothalamids</taxon>
        <taxon>Reticulomyxidae</taxon>
        <taxon>Reticulomyxa</taxon>
    </lineage>
</organism>
<dbReference type="Pfam" id="PF22594">
    <property type="entry name" value="GTP-eEF1A_C"/>
    <property type="match status" value="1"/>
</dbReference>
<dbReference type="PANTHER" id="PTHR23115">
    <property type="entry name" value="TRANSLATION FACTOR"/>
    <property type="match status" value="1"/>
</dbReference>
<sequence length="305" mass="33982">GYKTKKIPFIPMSGFKGENSKRVSENMPWWKGFSVQIEKHTITGVTLMDALEKTVSQPKRSTKKPFRMPVSGVYDIKRVGDMITGRIEQGTITPGVPVRFYPTNATGKAFSIELHHKTVDKAKAGDNVGVHMKDLKRENMPHIGDVMCIDDPVVDPNPPKQATKFTALVFVQHHPAATNDGKGNYKRGFTPVIYMRTAKAPCQILEIKWKIGKATNNAKVECATFIEAGDQAEVVFAPKTPLVVTSFDECKQLGMSKNKKKFSYDNKKIIIMILLYFIIIIIGRMAAMDANSLIMLGKVASVEYN</sequence>
<dbReference type="Proteomes" id="UP000023152">
    <property type="component" value="Unassembled WGS sequence"/>
</dbReference>
<dbReference type="Gene3D" id="3.40.50.300">
    <property type="entry name" value="P-loop containing nucleotide triphosphate hydrolases"/>
    <property type="match status" value="1"/>
</dbReference>
<dbReference type="GO" id="GO:0005525">
    <property type="term" value="F:GTP binding"/>
    <property type="evidence" value="ECO:0007669"/>
    <property type="project" value="UniProtKB-KW"/>
</dbReference>
<dbReference type="EMBL" id="ASPP01041127">
    <property type="protein sequence ID" value="ETO00403.1"/>
    <property type="molecule type" value="Genomic_DNA"/>
</dbReference>
<protein>
    <submittedName>
        <fullName evidence="6">Uncharacterized protein</fullName>
    </submittedName>
</protein>
<proteinExistence type="predicted"/>
<gene>
    <name evidence="6" type="ORF">RFI_37044</name>
</gene>
<dbReference type="GO" id="GO:0006412">
    <property type="term" value="P:translation"/>
    <property type="evidence" value="ECO:0007669"/>
    <property type="project" value="UniProtKB-KW"/>
</dbReference>
<evidence type="ECO:0000256" key="1">
    <source>
        <dbReference type="ARBA" id="ARBA00022741"/>
    </source>
</evidence>
<dbReference type="GO" id="GO:0016787">
    <property type="term" value="F:hydrolase activity"/>
    <property type="evidence" value="ECO:0007669"/>
    <property type="project" value="UniProtKB-KW"/>
</dbReference>
<keyword evidence="3" id="KW-1133">Transmembrane helix</keyword>
<keyword evidence="3" id="KW-0472">Membrane</keyword>
<dbReference type="OrthoDB" id="407705at2759"/>
<dbReference type="InterPro" id="IPR027417">
    <property type="entry name" value="P-loop_NTPase"/>
</dbReference>
<evidence type="ECO:0000256" key="3">
    <source>
        <dbReference type="SAM" id="Phobius"/>
    </source>
</evidence>
<comment type="caution">
    <text evidence="6">The sequence shown here is derived from an EMBL/GenBank/DDBJ whole genome shotgun (WGS) entry which is preliminary data.</text>
</comment>
<dbReference type="InterPro" id="IPR004161">
    <property type="entry name" value="EFTu-like_2"/>
</dbReference>
<feature type="domain" description="Translation elongation factor EFTu-like" evidence="4">
    <location>
        <begin position="81"/>
        <end position="148"/>
    </location>
</feature>
<dbReference type="SUPFAM" id="SSF50465">
    <property type="entry name" value="EF-Tu/eEF-1alpha/eIF2-gamma C-terminal domain"/>
    <property type="match status" value="1"/>
</dbReference>
<dbReference type="InterPro" id="IPR054696">
    <property type="entry name" value="GTP-eEF1A_C"/>
</dbReference>
<keyword evidence="7" id="KW-1185">Reference proteome</keyword>